<reference evidence="1 2" key="1">
    <citation type="submission" date="2014-12" db="EMBL/GenBank/DDBJ databases">
        <authorList>
            <person name="Magill D.J."/>
            <person name="Shaburova O.V."/>
            <person name="Chesnokova E.N."/>
            <person name="Pleteneva E.A."/>
            <person name="Krylov V.N."/>
            <person name="Kulakov L.A."/>
        </authorList>
    </citation>
    <scope>NUCLEOTIDE SEQUENCE [LARGE SCALE GENOMIC DNA]</scope>
</reference>
<dbReference type="KEGG" id="vg:26637237"/>
<proteinExistence type="predicted"/>
<keyword evidence="2" id="KW-1185">Reference proteome</keyword>
<protein>
    <submittedName>
        <fullName evidence="1">Uncharacterized protein</fullName>
    </submittedName>
</protein>
<dbReference type="Proteomes" id="UP000031719">
    <property type="component" value="Segment"/>
</dbReference>
<sequence>MKLNYNMLTSKIRVASWEDLESGRLYIRQDEDGAANPRVFMYMEVADEFFIVDIFGGPVGAVYFSGDVDCGFYPVTIKAASIEVHRFGPPA</sequence>
<dbReference type="EMBL" id="KP233880">
    <property type="protein sequence ID" value="AJD82704.1"/>
    <property type="molecule type" value="Genomic_DNA"/>
</dbReference>
<evidence type="ECO:0000313" key="2">
    <source>
        <dbReference type="Proteomes" id="UP000031719"/>
    </source>
</evidence>
<evidence type="ECO:0000313" key="1">
    <source>
        <dbReference type="EMBL" id="AJD82704.1"/>
    </source>
</evidence>
<dbReference type="OrthoDB" id="17457at10239"/>
<gene>
    <name evidence="1" type="ORF">PhiCHU_11</name>
</gene>
<accession>A0A0B5A413</accession>
<dbReference type="RefSeq" id="YP_009210794.1">
    <property type="nucleotide sequence ID" value="NC_028933.1"/>
</dbReference>
<name>A0A0B5A413_9CAUD</name>
<organism evidence="1 2">
    <name type="scientific">Pseudomonas phage PhiCHU</name>
    <dbReference type="NCBI Taxonomy" id="1589273"/>
    <lineage>
        <taxon>Viruses</taxon>
        <taxon>Duplodnaviria</taxon>
        <taxon>Heunggongvirae</taxon>
        <taxon>Uroviricota</taxon>
        <taxon>Caudoviricetes</taxon>
        <taxon>Bruynoghevirus</taxon>
        <taxon>Bruynoghevirus CHU</taxon>
    </lineage>
</organism>
<dbReference type="GeneID" id="26637237"/>